<accession>A0AAV6W7R2</accession>
<dbReference type="AlphaFoldDB" id="A0AAV6W7R2"/>
<dbReference type="EMBL" id="WHWC01000019">
    <property type="protein sequence ID" value="KAG8363901.1"/>
    <property type="molecule type" value="Genomic_DNA"/>
</dbReference>
<name>A0AAV6W7R2_9LAMI</name>
<evidence type="ECO:0000313" key="2">
    <source>
        <dbReference type="EMBL" id="KAG8363901.1"/>
    </source>
</evidence>
<organism evidence="2 3">
    <name type="scientific">Buddleja alternifolia</name>
    <dbReference type="NCBI Taxonomy" id="168488"/>
    <lineage>
        <taxon>Eukaryota</taxon>
        <taxon>Viridiplantae</taxon>
        <taxon>Streptophyta</taxon>
        <taxon>Embryophyta</taxon>
        <taxon>Tracheophyta</taxon>
        <taxon>Spermatophyta</taxon>
        <taxon>Magnoliopsida</taxon>
        <taxon>eudicotyledons</taxon>
        <taxon>Gunneridae</taxon>
        <taxon>Pentapetalae</taxon>
        <taxon>asterids</taxon>
        <taxon>lamiids</taxon>
        <taxon>Lamiales</taxon>
        <taxon>Scrophulariaceae</taxon>
        <taxon>Buddlejeae</taxon>
        <taxon>Buddleja</taxon>
    </lineage>
</organism>
<sequence length="311" mass="34455">MLRPFEEGKDEVGVEGVDVEELVKEIGGVGGFYNGFQLRPFMVGDEGCNLGLEAWVLNDRAARGERVEEEEWWRSAESAVHGSLGVKWLLTLICPHFGSPLKIQRCVPFSLVIEVYGNVIEPHDDMLALPLCDQTNDPIGLDEQYDADSENQFTKNIDVENPNNENNVNEEGVSENIDIENPLTDNSVLENAASGIPDTENFVFENLGAKNQFTKNIDIDKPLTEKSVFENLSGENPEIENPEIQNPVTENMDEDFFDQLYNDENLINEVVDLNNELDDGAWANVSDEDGQNDEGVGGVNENGHPQAGGRG</sequence>
<keyword evidence="3" id="KW-1185">Reference proteome</keyword>
<feature type="region of interest" description="Disordered" evidence="1">
    <location>
        <begin position="281"/>
        <end position="311"/>
    </location>
</feature>
<proteinExistence type="predicted"/>
<protein>
    <submittedName>
        <fullName evidence="2">Uncharacterized protein</fullName>
    </submittedName>
</protein>
<reference evidence="2" key="1">
    <citation type="submission" date="2019-10" db="EMBL/GenBank/DDBJ databases">
        <authorList>
            <person name="Zhang R."/>
            <person name="Pan Y."/>
            <person name="Wang J."/>
            <person name="Ma R."/>
            <person name="Yu S."/>
        </authorList>
    </citation>
    <scope>NUCLEOTIDE SEQUENCE</scope>
    <source>
        <strain evidence="2">LA-IB0</strain>
        <tissue evidence="2">Leaf</tissue>
    </source>
</reference>
<feature type="compositionally biased region" description="Gly residues" evidence="1">
    <location>
        <begin position="295"/>
        <end position="311"/>
    </location>
</feature>
<evidence type="ECO:0000256" key="1">
    <source>
        <dbReference type="SAM" id="MobiDB-lite"/>
    </source>
</evidence>
<dbReference type="Proteomes" id="UP000826271">
    <property type="component" value="Unassembled WGS sequence"/>
</dbReference>
<evidence type="ECO:0000313" key="3">
    <source>
        <dbReference type="Proteomes" id="UP000826271"/>
    </source>
</evidence>
<comment type="caution">
    <text evidence="2">The sequence shown here is derived from an EMBL/GenBank/DDBJ whole genome shotgun (WGS) entry which is preliminary data.</text>
</comment>
<gene>
    <name evidence="2" type="ORF">BUALT_Bualt19G0070700</name>
</gene>